<comment type="caution">
    <text evidence="1">The sequence shown here is derived from an EMBL/GenBank/DDBJ whole genome shotgun (WGS) entry which is preliminary data.</text>
</comment>
<organism evidence="1 2">
    <name type="scientific">Gallintestinimicrobium propionicum</name>
    <dbReference type="NCBI Taxonomy" id="2981770"/>
    <lineage>
        <taxon>Bacteria</taxon>
        <taxon>Bacillati</taxon>
        <taxon>Bacillota</taxon>
        <taxon>Clostridia</taxon>
        <taxon>Lachnospirales</taxon>
        <taxon>Lachnospiraceae</taxon>
        <taxon>Gallintestinimicrobium</taxon>
    </lineage>
</organism>
<name>A0AAE3AX99_9FIRM</name>
<dbReference type="InterPro" id="IPR032358">
    <property type="entry name" value="DUF4867"/>
</dbReference>
<protein>
    <submittedName>
        <fullName evidence="1">DUF4867 family protein</fullName>
    </submittedName>
</protein>
<evidence type="ECO:0000313" key="2">
    <source>
        <dbReference type="Proteomes" id="UP001199355"/>
    </source>
</evidence>
<gene>
    <name evidence="1" type="ORF">LKD45_12690</name>
</gene>
<dbReference type="Pfam" id="PF16161">
    <property type="entry name" value="DUF4867"/>
    <property type="match status" value="1"/>
</dbReference>
<dbReference type="AlphaFoldDB" id="A0AAE3AX99"/>
<keyword evidence="2" id="KW-1185">Reference proteome</keyword>
<reference evidence="1 2" key="1">
    <citation type="submission" date="2021-10" db="EMBL/GenBank/DDBJ databases">
        <title>Anaerobic single-cell dispensing facilitates the cultivation of human gut bacteria.</title>
        <authorList>
            <person name="Afrizal A."/>
        </authorList>
    </citation>
    <scope>NUCLEOTIDE SEQUENCE [LARGE SCALE GENOMIC DNA]</scope>
    <source>
        <strain evidence="1 2">CLA-AA-H244</strain>
    </source>
</reference>
<dbReference type="RefSeq" id="WP_308728755.1">
    <property type="nucleotide sequence ID" value="NZ_JAJEQF010000039.1"/>
</dbReference>
<accession>A0AAE3AX99</accession>
<proteinExistence type="predicted"/>
<evidence type="ECO:0000313" key="1">
    <source>
        <dbReference type="EMBL" id="MCC2168535.1"/>
    </source>
</evidence>
<sequence length="205" mass="22702">MQIYEVTDPLFKEYGKIIDSVELTELLAEMKHTPVPEDVVYVASEPKLEALAVMKELTDKTYGELPIQIGYCNGHNRKLNALEYHRSSEVDVAATELVLMLGKQQDITEEFTYDTSKVKAFRVPAGTAVELYATTLHYAPCHTEKGGFQCTIVLPKGTNLDLEKDHQGGEDGHLTAKNKWLLGHPEGDLPEGSPMGLIGENLSLD</sequence>
<dbReference type="EMBL" id="JAJEQF010000039">
    <property type="protein sequence ID" value="MCC2168535.1"/>
    <property type="molecule type" value="Genomic_DNA"/>
</dbReference>
<dbReference type="Proteomes" id="UP001199355">
    <property type="component" value="Unassembled WGS sequence"/>
</dbReference>